<evidence type="ECO:0000313" key="3">
    <source>
        <dbReference type="EMBL" id="MFD2521455.1"/>
    </source>
</evidence>
<dbReference type="InterPro" id="IPR006680">
    <property type="entry name" value="Amidohydro-rel"/>
</dbReference>
<dbReference type="PANTHER" id="PTHR43135:SF3">
    <property type="entry name" value="ALPHA-D-RIBOSE 1-METHYLPHOSPHONATE 5-TRIPHOSPHATE DIPHOSPHATASE"/>
    <property type="match status" value="1"/>
</dbReference>
<reference evidence="4" key="1">
    <citation type="journal article" date="2019" name="Int. J. Syst. Evol. Microbiol.">
        <title>The Global Catalogue of Microorganisms (GCM) 10K type strain sequencing project: providing services to taxonomists for standard genome sequencing and annotation.</title>
        <authorList>
            <consortium name="The Broad Institute Genomics Platform"/>
            <consortium name="The Broad Institute Genome Sequencing Center for Infectious Disease"/>
            <person name="Wu L."/>
            <person name="Ma J."/>
        </authorList>
    </citation>
    <scope>NUCLEOTIDE SEQUENCE [LARGE SCALE GENOMIC DNA]</scope>
    <source>
        <strain evidence="4">KCTC 52344</strain>
    </source>
</reference>
<comment type="caution">
    <text evidence="3">The sequence shown here is derived from an EMBL/GenBank/DDBJ whole genome shotgun (WGS) entry which is preliminary data.</text>
</comment>
<evidence type="ECO:0000259" key="2">
    <source>
        <dbReference type="Pfam" id="PF01979"/>
    </source>
</evidence>
<feature type="signal peptide" evidence="1">
    <location>
        <begin position="1"/>
        <end position="18"/>
    </location>
</feature>
<dbReference type="InterPro" id="IPR051781">
    <property type="entry name" value="Metallo-dep_Hydrolase"/>
</dbReference>
<dbReference type="SUPFAM" id="SSF51556">
    <property type="entry name" value="Metallo-dependent hydrolases"/>
    <property type="match status" value="1"/>
</dbReference>
<name>A0ABW5J989_9BACT</name>
<organism evidence="3 4">
    <name type="scientific">Emticicia soli</name>
    <dbReference type="NCBI Taxonomy" id="2027878"/>
    <lineage>
        <taxon>Bacteria</taxon>
        <taxon>Pseudomonadati</taxon>
        <taxon>Bacteroidota</taxon>
        <taxon>Cytophagia</taxon>
        <taxon>Cytophagales</taxon>
        <taxon>Leadbetterellaceae</taxon>
        <taxon>Emticicia</taxon>
    </lineage>
</organism>
<dbReference type="InterPro" id="IPR011059">
    <property type="entry name" value="Metal-dep_hydrolase_composite"/>
</dbReference>
<dbReference type="SUPFAM" id="SSF51338">
    <property type="entry name" value="Composite domain of metallo-dependent hydrolases"/>
    <property type="match status" value="1"/>
</dbReference>
<feature type="chain" id="PRO_5045655140" evidence="1">
    <location>
        <begin position="19"/>
        <end position="423"/>
    </location>
</feature>
<dbReference type="EMBL" id="JBHULC010000009">
    <property type="protein sequence ID" value="MFD2521455.1"/>
    <property type="molecule type" value="Genomic_DNA"/>
</dbReference>
<dbReference type="Gene3D" id="2.30.40.10">
    <property type="entry name" value="Urease, subunit C, domain 1"/>
    <property type="match status" value="1"/>
</dbReference>
<dbReference type="RefSeq" id="WP_340236833.1">
    <property type="nucleotide sequence ID" value="NZ_JBBEWC010000007.1"/>
</dbReference>
<proteinExistence type="predicted"/>
<dbReference type="Proteomes" id="UP001597510">
    <property type="component" value="Unassembled WGS sequence"/>
</dbReference>
<dbReference type="InterPro" id="IPR032466">
    <property type="entry name" value="Metal_Hydrolase"/>
</dbReference>
<dbReference type="InterPro" id="IPR057744">
    <property type="entry name" value="OTAase-like"/>
</dbReference>
<evidence type="ECO:0000256" key="1">
    <source>
        <dbReference type="SAM" id="SignalP"/>
    </source>
</evidence>
<dbReference type="PANTHER" id="PTHR43135">
    <property type="entry name" value="ALPHA-D-RIBOSE 1-METHYLPHOSPHONATE 5-TRIPHOSPHATE DIPHOSPHATASE"/>
    <property type="match status" value="1"/>
</dbReference>
<evidence type="ECO:0000313" key="4">
    <source>
        <dbReference type="Proteomes" id="UP001597510"/>
    </source>
</evidence>
<dbReference type="Gene3D" id="3.20.20.140">
    <property type="entry name" value="Metal-dependent hydrolases"/>
    <property type="match status" value="1"/>
</dbReference>
<dbReference type="Pfam" id="PF01979">
    <property type="entry name" value="Amidohydro_1"/>
    <property type="match status" value="1"/>
</dbReference>
<sequence>MKKLICVLLIFGSNFAFAQEKITAIKAGKLFDSEKGTFLNNQVILIKDNLISEVGSNVKIPANAEVIDLSTKTVLPGLIDCHTHITGQPENYMEDLFRKSPVDVAITAHIYAKRTLEAGFTTCRDVGASEYIDVALRNAINAGKVPGPRLYVAGFFIGATGSHGDLTGFSPNVHFQQGSGVADGVDGVRKMVRTNVKYGVDLIKFGATAGVLSEEESVGAPQYSQEEMNAIVAEAHLWGKKVAAHAHGTEGIIMAVKAGVSSIEHGSFVNEEGIRLMKEKGTYLVADIYNDDFILSEYSKMGVPQKIIEKEKLVGRLQRENFQKAVKAGVKVAYGTDSGVYPHGDNAKQFFYMVKFGLTPIQAIQAATINAADLIGIKDKAGSISTGKWADIVAVDGDPQQDITLIEKKMVFVMKDGKVYKNQ</sequence>
<keyword evidence="1" id="KW-0732">Signal</keyword>
<keyword evidence="4" id="KW-1185">Reference proteome</keyword>
<accession>A0ABW5J989</accession>
<gene>
    <name evidence="3" type="ORF">ACFSR2_11195</name>
</gene>
<protein>
    <submittedName>
        <fullName evidence="3">Amidohydrolase family protein</fullName>
    </submittedName>
</protein>
<feature type="domain" description="Amidohydrolase-related" evidence="2">
    <location>
        <begin position="73"/>
        <end position="419"/>
    </location>
</feature>
<dbReference type="CDD" id="cd01299">
    <property type="entry name" value="Met_dep_hydrolase_A"/>
    <property type="match status" value="1"/>
</dbReference>